<dbReference type="GO" id="GO:0016491">
    <property type="term" value="F:oxidoreductase activity"/>
    <property type="evidence" value="ECO:0007669"/>
    <property type="project" value="InterPro"/>
</dbReference>
<dbReference type="GO" id="GO:0046872">
    <property type="term" value="F:metal ion binding"/>
    <property type="evidence" value="ECO:0007669"/>
    <property type="project" value="InterPro"/>
</dbReference>
<organism evidence="3 4">
    <name type="scientific">Pseudomonas lactis</name>
    <dbReference type="NCBI Taxonomy" id="1615674"/>
    <lineage>
        <taxon>Bacteria</taxon>
        <taxon>Pseudomonadati</taxon>
        <taxon>Pseudomonadota</taxon>
        <taxon>Gammaproteobacteria</taxon>
        <taxon>Pseudomonadales</taxon>
        <taxon>Pseudomonadaceae</taxon>
        <taxon>Pseudomonas</taxon>
    </lineage>
</organism>
<dbReference type="Gene3D" id="1.10.620.20">
    <property type="entry name" value="Ribonucleotide Reductase, subunit A"/>
    <property type="match status" value="1"/>
</dbReference>
<comment type="caution">
    <text evidence="3">The sequence shown here is derived from an EMBL/GenBank/DDBJ whole genome shotgun (WGS) entry which is preliminary data.</text>
</comment>
<protein>
    <submittedName>
        <fullName evidence="3">YHS domain-containing protein</fullName>
    </submittedName>
</protein>
<dbReference type="Proteomes" id="UP000535954">
    <property type="component" value="Unassembled WGS sequence"/>
</dbReference>
<evidence type="ECO:0000259" key="2">
    <source>
        <dbReference type="SMART" id="SM00746"/>
    </source>
</evidence>
<evidence type="ECO:0000313" key="3">
    <source>
        <dbReference type="EMBL" id="NNA74482.1"/>
    </source>
</evidence>
<feature type="compositionally biased region" description="Basic and acidic residues" evidence="1">
    <location>
        <begin position="1"/>
        <end position="12"/>
    </location>
</feature>
<sequence length="136" mass="14802">MPTPPSHHDHGPAHAASPNDGGLRDPVCGMAVIPPSKFGESYQGQTYQFCSQKCQEKFRADPERYIGNHPSAEPSSAAIEPTLQVATEFTCPMHPEIRQPGPGNCPKCGMTLEPVMPALDDDPLWQDSCHPPVFPR</sequence>
<accession>A0A7Y1M3P7</accession>
<evidence type="ECO:0000313" key="4">
    <source>
        <dbReference type="Proteomes" id="UP000535954"/>
    </source>
</evidence>
<dbReference type="AlphaFoldDB" id="A0A7Y1M3P7"/>
<dbReference type="Pfam" id="PF04945">
    <property type="entry name" value="YHS"/>
    <property type="match status" value="1"/>
</dbReference>
<dbReference type="InterPro" id="IPR012348">
    <property type="entry name" value="RNR-like"/>
</dbReference>
<dbReference type="Pfam" id="PF19335">
    <property type="entry name" value="HMBD"/>
    <property type="match status" value="1"/>
</dbReference>
<dbReference type="RefSeq" id="WP_169900108.1">
    <property type="nucleotide sequence ID" value="NZ_JAAQYH010000009.1"/>
</dbReference>
<feature type="region of interest" description="Disordered" evidence="1">
    <location>
        <begin position="1"/>
        <end position="26"/>
    </location>
</feature>
<evidence type="ECO:0000256" key="1">
    <source>
        <dbReference type="SAM" id="MobiDB-lite"/>
    </source>
</evidence>
<proteinExistence type="predicted"/>
<dbReference type="EMBL" id="JAAQYH010000009">
    <property type="protein sequence ID" value="NNA74482.1"/>
    <property type="molecule type" value="Genomic_DNA"/>
</dbReference>
<dbReference type="InterPro" id="IPR045800">
    <property type="entry name" value="HMBD"/>
</dbReference>
<dbReference type="SMART" id="SM00746">
    <property type="entry name" value="TRASH"/>
    <property type="match status" value="1"/>
</dbReference>
<name>A0A7Y1M3P7_9PSED</name>
<reference evidence="3 4" key="1">
    <citation type="journal article" date="2020" name="Front. Microbiol.">
        <title>Genetic Organization of the aprX-lipA2 Operon Affects the Proteolytic Potential of Pseudomonas Species in Milk.</title>
        <authorList>
            <person name="Maier C."/>
            <person name="Huptas C."/>
            <person name="von Neubeck M."/>
            <person name="Scherer S."/>
            <person name="Wenning M."/>
            <person name="Lucking G."/>
        </authorList>
    </citation>
    <scope>NUCLEOTIDE SEQUENCE [LARGE SCALE GENOMIC DNA]</scope>
    <source>
        <strain evidence="3 4">WS 5405</strain>
    </source>
</reference>
<dbReference type="InterPro" id="IPR011017">
    <property type="entry name" value="TRASH_dom"/>
</dbReference>
<dbReference type="SUPFAM" id="SSF47240">
    <property type="entry name" value="Ferritin-like"/>
    <property type="match status" value="1"/>
</dbReference>
<dbReference type="InterPro" id="IPR009078">
    <property type="entry name" value="Ferritin-like_SF"/>
</dbReference>
<gene>
    <name evidence="3" type="ORF">HBO13_17700</name>
</gene>
<feature type="domain" description="TRASH" evidence="2">
    <location>
        <begin position="25"/>
        <end position="62"/>
    </location>
</feature>
<dbReference type="InterPro" id="IPR007029">
    <property type="entry name" value="YHS_dom"/>
</dbReference>